<comment type="similarity">
    <text evidence="1">In the N-terminal section; belongs to the CoaE family.</text>
</comment>
<keyword evidence="6" id="KW-0173">Coenzyme A biosynthesis</keyword>
<dbReference type="PROSITE" id="PS51219">
    <property type="entry name" value="DPCK"/>
    <property type="match status" value="1"/>
</dbReference>
<dbReference type="CDD" id="cd02022">
    <property type="entry name" value="DPCK"/>
    <property type="match status" value="1"/>
</dbReference>
<evidence type="ECO:0000256" key="4">
    <source>
        <dbReference type="ARBA" id="ARBA00022741"/>
    </source>
</evidence>
<dbReference type="InterPro" id="IPR007344">
    <property type="entry name" value="GrpB/CoaE"/>
</dbReference>
<evidence type="ECO:0000256" key="7">
    <source>
        <dbReference type="NCBIfam" id="TIGR00152"/>
    </source>
</evidence>
<dbReference type="RefSeq" id="WP_345367938.1">
    <property type="nucleotide sequence ID" value="NZ_BAABII010000020.1"/>
</dbReference>
<dbReference type="GO" id="GO:0004140">
    <property type="term" value="F:dephospho-CoA kinase activity"/>
    <property type="evidence" value="ECO:0007669"/>
    <property type="project" value="UniProtKB-EC"/>
</dbReference>
<comment type="pathway">
    <text evidence="6">Cofactor biosynthesis; coenzyme A biosynthesis; CoA from (R)-pantothenate: step 5/5.</text>
</comment>
<evidence type="ECO:0000256" key="3">
    <source>
        <dbReference type="ARBA" id="ARBA00022490"/>
    </source>
</evidence>
<evidence type="ECO:0000313" key="9">
    <source>
        <dbReference type="EMBL" id="MEY8038471.1"/>
    </source>
</evidence>
<dbReference type="PANTHER" id="PTHR10695">
    <property type="entry name" value="DEPHOSPHO-COA KINASE-RELATED"/>
    <property type="match status" value="1"/>
</dbReference>
<dbReference type="Gene3D" id="3.30.460.10">
    <property type="entry name" value="Beta Polymerase, domain 2"/>
    <property type="match status" value="1"/>
</dbReference>
<comment type="function">
    <text evidence="6">Catalyzes the phosphorylation of the 3'-hydroxyl group of dephosphocoenzyme A to form coenzyme A.</text>
</comment>
<comment type="caution">
    <text evidence="9">The sequence shown here is derived from an EMBL/GenBank/DDBJ whole genome shotgun (WGS) entry which is preliminary data.</text>
</comment>
<dbReference type="Proteomes" id="UP001564626">
    <property type="component" value="Unassembled WGS sequence"/>
</dbReference>
<gene>
    <name evidence="6 9" type="primary">coaE</name>
    <name evidence="9" type="ORF">AB8O55_03610</name>
</gene>
<name>A0ABV4CF47_9PSEU</name>
<dbReference type="InterPro" id="IPR043519">
    <property type="entry name" value="NT_sf"/>
</dbReference>
<evidence type="ECO:0000256" key="2">
    <source>
        <dbReference type="ARBA" id="ARBA00011058"/>
    </source>
</evidence>
<comment type="similarity">
    <text evidence="2">In the C-terminal section; belongs to the UPF0157 (GrpB) family.</text>
</comment>
<dbReference type="SUPFAM" id="SSF81301">
    <property type="entry name" value="Nucleotidyltransferase"/>
    <property type="match status" value="1"/>
</dbReference>
<dbReference type="EMBL" id="JBGEHV010000004">
    <property type="protein sequence ID" value="MEY8038471.1"/>
    <property type="molecule type" value="Genomic_DNA"/>
</dbReference>
<dbReference type="NCBIfam" id="NF002879">
    <property type="entry name" value="PRK03333.1"/>
    <property type="match status" value="1"/>
</dbReference>
<keyword evidence="4 6" id="KW-0547">Nucleotide-binding</keyword>
<dbReference type="PANTHER" id="PTHR10695:SF46">
    <property type="entry name" value="BIFUNCTIONAL COENZYME A SYNTHASE-RELATED"/>
    <property type="match status" value="1"/>
</dbReference>
<dbReference type="SUPFAM" id="SSF52540">
    <property type="entry name" value="P-loop containing nucleoside triphosphate hydrolases"/>
    <property type="match status" value="1"/>
</dbReference>
<keyword evidence="10" id="KW-1185">Reference proteome</keyword>
<comment type="similarity">
    <text evidence="6">Belongs to the CoaE family.</text>
</comment>
<dbReference type="HAMAP" id="MF_00376">
    <property type="entry name" value="Dephospho_CoA_kinase"/>
    <property type="match status" value="1"/>
</dbReference>
<comment type="catalytic activity">
    <reaction evidence="6">
        <text>3'-dephospho-CoA + ATP = ADP + CoA + H(+)</text>
        <dbReference type="Rhea" id="RHEA:18245"/>
        <dbReference type="ChEBI" id="CHEBI:15378"/>
        <dbReference type="ChEBI" id="CHEBI:30616"/>
        <dbReference type="ChEBI" id="CHEBI:57287"/>
        <dbReference type="ChEBI" id="CHEBI:57328"/>
        <dbReference type="ChEBI" id="CHEBI:456216"/>
        <dbReference type="EC" id="2.7.1.24"/>
    </reaction>
</comment>
<keyword evidence="6 9" id="KW-0418">Kinase</keyword>
<feature type="binding site" evidence="6">
    <location>
        <begin position="11"/>
        <end position="16"/>
    </location>
    <ligand>
        <name>ATP</name>
        <dbReference type="ChEBI" id="CHEBI:30616"/>
    </ligand>
</feature>
<dbReference type="InterPro" id="IPR001977">
    <property type="entry name" value="Depp_CoAkinase"/>
</dbReference>
<reference evidence="9 10" key="1">
    <citation type="submission" date="2024-08" db="EMBL/GenBank/DDBJ databases">
        <title>Genome mining of Saccharopolyspora cebuensis PGLac3 from Nigerian medicinal plant.</title>
        <authorList>
            <person name="Ezeobiora C.E."/>
            <person name="Igbokwe N.H."/>
            <person name="Amin D.H."/>
            <person name="Mendie U.E."/>
        </authorList>
    </citation>
    <scope>NUCLEOTIDE SEQUENCE [LARGE SCALE GENOMIC DNA]</scope>
    <source>
        <strain evidence="9 10">PGLac3</strain>
    </source>
</reference>
<dbReference type="Pfam" id="PF04229">
    <property type="entry name" value="GrpB"/>
    <property type="match status" value="1"/>
</dbReference>
<sequence>MLRVGLSGGIGSGKSTVARRLVERGAVLVDADQLAREVVRPGTDGLAALVERFGAGILDADGALDRAALAARAFADDGARADLNAITHPRIGALTAQRMAEAPADAIVVHDIPLLVEAGYAANYHLVVIVDAPVPARLRRLADRGVAEPDALARIRAQATDEQRAEAADVLLDNSGPVEELAARVDELWSDRLVPFERDVRDRRPAGQPSRPVPPDPTWPRQARRLAARLSRAAGERAVRVDHTGPTAVPGLAAADVLDLQVAVRSADDVAALADPLAEAGFPVVRPGSDEHRSADPGRPATACVRVVDSPEWWAALLLPAWLSADAAARDEFRAVRRDEQERWSAAALPRAREWAERTGWRP</sequence>
<dbReference type="Pfam" id="PF01121">
    <property type="entry name" value="CoaE"/>
    <property type="match status" value="1"/>
</dbReference>
<proteinExistence type="inferred from homology"/>
<evidence type="ECO:0000313" key="10">
    <source>
        <dbReference type="Proteomes" id="UP001564626"/>
    </source>
</evidence>
<evidence type="ECO:0000256" key="1">
    <source>
        <dbReference type="ARBA" id="ARBA00008826"/>
    </source>
</evidence>
<dbReference type="InterPro" id="IPR027417">
    <property type="entry name" value="P-loop_NTPase"/>
</dbReference>
<evidence type="ECO:0000256" key="8">
    <source>
        <dbReference type="SAM" id="MobiDB-lite"/>
    </source>
</evidence>
<evidence type="ECO:0000256" key="5">
    <source>
        <dbReference type="ARBA" id="ARBA00022840"/>
    </source>
</evidence>
<keyword evidence="5 6" id="KW-0067">ATP-binding</keyword>
<dbReference type="EC" id="2.7.1.24" evidence="6 7"/>
<dbReference type="Gene3D" id="3.40.50.300">
    <property type="entry name" value="P-loop containing nucleotide triphosphate hydrolases"/>
    <property type="match status" value="1"/>
</dbReference>
<feature type="region of interest" description="Disordered" evidence="8">
    <location>
        <begin position="200"/>
        <end position="221"/>
    </location>
</feature>
<organism evidence="9 10">
    <name type="scientific">Saccharopolyspora cebuensis</name>
    <dbReference type="NCBI Taxonomy" id="418759"/>
    <lineage>
        <taxon>Bacteria</taxon>
        <taxon>Bacillati</taxon>
        <taxon>Actinomycetota</taxon>
        <taxon>Actinomycetes</taxon>
        <taxon>Pseudonocardiales</taxon>
        <taxon>Pseudonocardiaceae</taxon>
        <taxon>Saccharopolyspora</taxon>
    </lineage>
</organism>
<accession>A0ABV4CF47</accession>
<keyword evidence="3 6" id="KW-0963">Cytoplasm</keyword>
<keyword evidence="6 9" id="KW-0808">Transferase</keyword>
<evidence type="ECO:0000256" key="6">
    <source>
        <dbReference type="HAMAP-Rule" id="MF_00376"/>
    </source>
</evidence>
<comment type="subcellular location">
    <subcellularLocation>
        <location evidence="6">Cytoplasm</location>
    </subcellularLocation>
</comment>
<protein>
    <recommendedName>
        <fullName evidence="6 7">Dephospho-CoA kinase</fullName>
        <ecNumber evidence="6 7">2.7.1.24</ecNumber>
    </recommendedName>
    <alternativeName>
        <fullName evidence="6">Dephosphocoenzyme A kinase</fullName>
    </alternativeName>
</protein>
<dbReference type="NCBIfam" id="TIGR00152">
    <property type="entry name" value="dephospho-CoA kinase"/>
    <property type="match status" value="1"/>
</dbReference>